<dbReference type="Proteomes" id="UP001065613">
    <property type="component" value="Chromosome"/>
</dbReference>
<reference evidence="2" key="1">
    <citation type="submission" date="2021-04" db="EMBL/GenBank/DDBJ databases">
        <title>Genome sequence of Woronichinia naegeliana from Washington state freshwater lake bloom.</title>
        <authorList>
            <person name="Dreher T.W."/>
        </authorList>
    </citation>
    <scope>NUCLEOTIDE SEQUENCE</scope>
    <source>
        <strain evidence="2">WA131</strain>
    </source>
</reference>
<gene>
    <name evidence="2" type="ORF">KA717_39110</name>
</gene>
<dbReference type="AlphaFoldDB" id="A0A977KWP5"/>
<evidence type="ECO:0000313" key="2">
    <source>
        <dbReference type="EMBL" id="UXE61308.1"/>
    </source>
</evidence>
<dbReference type="KEGG" id="wna:KA717_39110"/>
<dbReference type="Gene3D" id="2.60.40.3710">
    <property type="match status" value="1"/>
</dbReference>
<feature type="region of interest" description="Disordered" evidence="1">
    <location>
        <begin position="474"/>
        <end position="497"/>
    </location>
</feature>
<dbReference type="SUPFAM" id="SSF82171">
    <property type="entry name" value="DPP6 N-terminal domain-like"/>
    <property type="match status" value="1"/>
</dbReference>
<organism evidence="2">
    <name type="scientific">Woronichinia naegeliana WA131</name>
    <dbReference type="NCBI Taxonomy" id="2824559"/>
    <lineage>
        <taxon>Bacteria</taxon>
        <taxon>Bacillati</taxon>
        <taxon>Cyanobacteriota</taxon>
        <taxon>Cyanophyceae</taxon>
        <taxon>Synechococcales</taxon>
        <taxon>Coelosphaeriaceae</taxon>
        <taxon>Woronichinia</taxon>
    </lineage>
</organism>
<proteinExistence type="predicted"/>
<evidence type="ECO:0000256" key="1">
    <source>
        <dbReference type="SAM" id="MobiDB-lite"/>
    </source>
</evidence>
<name>A0A977KWP5_9CYAN</name>
<sequence length="497" mass="55581">MLSSKLITEPIDKAALTLIGALSVVMAGLVWGNLACRDQDHCWLENRPKVIDFSWQDRQLGAADKAFILTFDRPMDHQTVEKNLVIHPPLAGKFSWAGRKLAYTLDAPIAYGEKYQVQLTDAKEHFYGSPTDGKTMQSFIGEFRSRDRAFAYIGTEGIEQGRLIYYNLTQQKKLLLTPSHLTVVDFKFNGKGDRVIFSAADKTLGFEGLRQLKLYSLELNPEQLSQSIPEPTLVLDNKDYQNNQFDIAADGKTIVVQRLNRQNPADFDLWMLKEDEQPTPLKVMGGDFKIAPDSQSLAVARGEGIGILPLQADAKPLDFLPKFGQLLNFSPDGTAAALINYNTDSSQKRYQRSLFYVNNRGVQKELLNTNGSIINCQFTGNNRQLYCLLTELLAGPNYQERPYFAKIDLQSQKVTPLVALPEYRDTKVSLSPDSLALLFDQVLVNRGNQINSSLSTDSGESVVSGKLWLLIPPPEGSQKQPDLKELPLPGIRPQWAP</sequence>
<protein>
    <submittedName>
        <fullName evidence="2">Ig-like domain-containing protein</fullName>
    </submittedName>
</protein>
<accession>A0A977KWP5</accession>
<dbReference type="EMBL" id="CP073041">
    <property type="protein sequence ID" value="UXE61308.1"/>
    <property type="molecule type" value="Genomic_DNA"/>
</dbReference>